<feature type="transmembrane region" description="Helical" evidence="1">
    <location>
        <begin position="106"/>
        <end position="125"/>
    </location>
</feature>
<dbReference type="OrthoDB" id="5322539at2759"/>
<accession>A0A9W8U5B5</accession>
<evidence type="ECO:0000313" key="3">
    <source>
        <dbReference type="Proteomes" id="UP001152130"/>
    </source>
</evidence>
<dbReference type="Proteomes" id="UP001152130">
    <property type="component" value="Unassembled WGS sequence"/>
</dbReference>
<keyword evidence="3" id="KW-1185">Reference proteome</keyword>
<evidence type="ECO:0000313" key="2">
    <source>
        <dbReference type="EMBL" id="KAJ4003696.1"/>
    </source>
</evidence>
<feature type="transmembrane region" description="Helical" evidence="1">
    <location>
        <begin position="42"/>
        <end position="66"/>
    </location>
</feature>
<evidence type="ECO:0000256" key="1">
    <source>
        <dbReference type="SAM" id="Phobius"/>
    </source>
</evidence>
<dbReference type="PANTHER" id="PTHR35041:SF3">
    <property type="entry name" value="FORMYLMETHIONINE DEFORMYLASE-LIKE PROTEIN"/>
    <property type="match status" value="1"/>
</dbReference>
<proteinExistence type="predicted"/>
<reference evidence="2" key="1">
    <citation type="submission" date="2022-10" db="EMBL/GenBank/DDBJ databases">
        <title>Fusarium specimens isolated from Avocado Roots.</title>
        <authorList>
            <person name="Stajich J."/>
            <person name="Roper C."/>
            <person name="Heimlech-Rivalta G."/>
        </authorList>
    </citation>
    <scope>NUCLEOTIDE SEQUENCE</scope>
    <source>
        <strain evidence="2">CF00143</strain>
    </source>
</reference>
<sequence>MAISWYYPSAMTAFLICGFAFSLGHHCYYASLDGKSATNQEWAIRIGTGFSFLIKSCYAASLAIAIKQFVWARVRRTACQINTIDALFAITTDITSLLTGELWQQTPVVAVIGVVFWLVPIAVIVTPSTLSVTTAEVISSQPCDIPVLDFTKKFDFEYKSPQMALANVNYSRVIDSGNGIPDEWDPSTGLYAGPSPFLTKHLNRVFIGGRILDTPSICGPNCTYNASVPGIGYQCARLDPGKEEDNATIDVIQDELPRISPLYHAYYSRDRRIWAYVMQMGAKGTGSSYEVVSPPPEYFFCEPQMVVYDVTFSFTSNIRTVTFGNERLAGRVPWKIFQSNGSLSSNYSETNYWTYQSLADALAQHVNGTIWMPRNNGPSTNTLLSYTTLVGFQTAKNPNKTTFDFVLYPRLNFRNKLAELVRNFSISLLAEPSVHIYTTEPGECQVTNWVSRWEYNETPMWIAYGSLCLIGMMGLVLGAFSINFNGCTSDMAFSKIVCTTRNSILDQAVMDSHFGVHPLPQELLETKVQFGEIAGENHAGFGLEHQITKLEKGICEPRLA</sequence>
<keyword evidence="1" id="KW-1133">Transmembrane helix</keyword>
<dbReference type="EMBL" id="JAPDHF010000026">
    <property type="protein sequence ID" value="KAJ4003696.1"/>
    <property type="molecule type" value="Genomic_DNA"/>
</dbReference>
<comment type="caution">
    <text evidence="2">The sequence shown here is derived from an EMBL/GenBank/DDBJ whole genome shotgun (WGS) entry which is preliminary data.</text>
</comment>
<feature type="transmembrane region" description="Helical" evidence="1">
    <location>
        <begin position="461"/>
        <end position="482"/>
    </location>
</feature>
<gene>
    <name evidence="2" type="ORF">NW766_012147</name>
</gene>
<organism evidence="2 3">
    <name type="scientific">Fusarium irregulare</name>
    <dbReference type="NCBI Taxonomy" id="2494466"/>
    <lineage>
        <taxon>Eukaryota</taxon>
        <taxon>Fungi</taxon>
        <taxon>Dikarya</taxon>
        <taxon>Ascomycota</taxon>
        <taxon>Pezizomycotina</taxon>
        <taxon>Sordariomycetes</taxon>
        <taxon>Hypocreomycetidae</taxon>
        <taxon>Hypocreales</taxon>
        <taxon>Nectriaceae</taxon>
        <taxon>Fusarium</taxon>
        <taxon>Fusarium incarnatum-equiseti species complex</taxon>
    </lineage>
</organism>
<keyword evidence="1" id="KW-0472">Membrane</keyword>
<protein>
    <submittedName>
        <fullName evidence="2">Uncharacterized protein</fullName>
    </submittedName>
</protein>
<keyword evidence="1" id="KW-0812">Transmembrane</keyword>
<feature type="transmembrane region" description="Helical" evidence="1">
    <location>
        <begin position="6"/>
        <end position="30"/>
    </location>
</feature>
<dbReference type="AlphaFoldDB" id="A0A9W8U5B5"/>
<name>A0A9W8U5B5_9HYPO</name>
<dbReference type="PANTHER" id="PTHR35041">
    <property type="entry name" value="MEDIATOR OF RNA POLYMERASE II TRANSCRIPTION SUBUNIT 1"/>
    <property type="match status" value="1"/>
</dbReference>